<dbReference type="Proteomes" id="UP000198211">
    <property type="component" value="Unassembled WGS sequence"/>
</dbReference>
<dbReference type="AlphaFoldDB" id="A0A225UNV1"/>
<evidence type="ECO:0000313" key="2">
    <source>
        <dbReference type="Proteomes" id="UP000198211"/>
    </source>
</evidence>
<protein>
    <submittedName>
        <fullName evidence="1">Uncharacterized protein</fullName>
    </submittedName>
</protein>
<comment type="caution">
    <text evidence="1">The sequence shown here is derived from an EMBL/GenBank/DDBJ whole genome shotgun (WGS) entry which is preliminary data.</text>
</comment>
<proteinExistence type="predicted"/>
<dbReference type="EMBL" id="NBNE01013845">
    <property type="protein sequence ID" value="OWY94784.1"/>
    <property type="molecule type" value="Genomic_DNA"/>
</dbReference>
<sequence length="149" mass="17466">MDGYDWVKLRREVYEIRENTSIYCVDRAEQAPLREEIDGVEGNTEQQLRARVKEKIAHDSTIPPLDFVNIQAQDFVTWLVTLKRRDCGLLSYSALNTHTAELFNLYRDFEFTMTTTQESELTNQFKGLKTSWLKTWETVLVTSRQANTH</sequence>
<reference evidence="2" key="1">
    <citation type="submission" date="2017-03" db="EMBL/GenBank/DDBJ databases">
        <title>Phytopthora megakarya and P. palmivora, two closely related causual agents of cacao black pod achieved similar genome size and gene model numbers by different mechanisms.</title>
        <authorList>
            <person name="Ali S."/>
            <person name="Shao J."/>
            <person name="Larry D.J."/>
            <person name="Kronmiller B."/>
            <person name="Shen D."/>
            <person name="Strem M.D."/>
            <person name="Melnick R.L."/>
            <person name="Guiltinan M.J."/>
            <person name="Tyler B.M."/>
            <person name="Meinhardt L.W."/>
            <person name="Bailey B.A."/>
        </authorList>
    </citation>
    <scope>NUCLEOTIDE SEQUENCE [LARGE SCALE GENOMIC DNA]</scope>
    <source>
        <strain evidence="2">zdho120</strain>
    </source>
</reference>
<name>A0A225UNV1_9STRA</name>
<dbReference type="OrthoDB" id="90030at2759"/>
<organism evidence="1 2">
    <name type="scientific">Phytophthora megakarya</name>
    <dbReference type="NCBI Taxonomy" id="4795"/>
    <lineage>
        <taxon>Eukaryota</taxon>
        <taxon>Sar</taxon>
        <taxon>Stramenopiles</taxon>
        <taxon>Oomycota</taxon>
        <taxon>Peronosporomycetes</taxon>
        <taxon>Peronosporales</taxon>
        <taxon>Peronosporaceae</taxon>
        <taxon>Phytophthora</taxon>
    </lineage>
</organism>
<gene>
    <name evidence="1" type="ORF">PHMEG_00035388</name>
</gene>
<evidence type="ECO:0000313" key="1">
    <source>
        <dbReference type="EMBL" id="OWY94784.1"/>
    </source>
</evidence>
<accession>A0A225UNV1</accession>
<keyword evidence="2" id="KW-1185">Reference proteome</keyword>